<dbReference type="PROSITE" id="PS50216">
    <property type="entry name" value="DHHC"/>
    <property type="match status" value="1"/>
</dbReference>
<dbReference type="GO" id="GO:0006612">
    <property type="term" value="P:protein targeting to membrane"/>
    <property type="evidence" value="ECO:0007669"/>
    <property type="project" value="TreeGrafter"/>
</dbReference>
<feature type="transmembrane region" description="Helical" evidence="7">
    <location>
        <begin position="190"/>
        <end position="218"/>
    </location>
</feature>
<gene>
    <name evidence="9" type="ORF">BSTOLATCC_MIC28537</name>
</gene>
<comment type="catalytic activity">
    <reaction evidence="7">
        <text>L-cysteinyl-[protein] + hexadecanoyl-CoA = S-hexadecanoyl-L-cysteinyl-[protein] + CoA</text>
        <dbReference type="Rhea" id="RHEA:36683"/>
        <dbReference type="Rhea" id="RHEA-COMP:10131"/>
        <dbReference type="Rhea" id="RHEA-COMP:11032"/>
        <dbReference type="ChEBI" id="CHEBI:29950"/>
        <dbReference type="ChEBI" id="CHEBI:57287"/>
        <dbReference type="ChEBI" id="CHEBI:57379"/>
        <dbReference type="ChEBI" id="CHEBI:74151"/>
        <dbReference type="EC" id="2.3.1.225"/>
    </reaction>
</comment>
<evidence type="ECO:0000313" key="10">
    <source>
        <dbReference type="Proteomes" id="UP001162131"/>
    </source>
</evidence>
<dbReference type="PANTHER" id="PTHR22883">
    <property type="entry name" value="ZINC FINGER DHHC DOMAIN CONTAINING PROTEIN"/>
    <property type="match status" value="1"/>
</dbReference>
<evidence type="ECO:0000256" key="6">
    <source>
        <dbReference type="ARBA" id="ARBA00023315"/>
    </source>
</evidence>
<comment type="domain">
    <text evidence="7">The DHHC domain is required for palmitoyltransferase activity.</text>
</comment>
<evidence type="ECO:0000256" key="3">
    <source>
        <dbReference type="ARBA" id="ARBA00022692"/>
    </source>
</evidence>
<name>A0AAU9J7J4_9CILI</name>
<keyword evidence="3 7" id="KW-0812">Transmembrane</keyword>
<evidence type="ECO:0000256" key="1">
    <source>
        <dbReference type="ARBA" id="ARBA00004141"/>
    </source>
</evidence>
<evidence type="ECO:0000313" key="9">
    <source>
        <dbReference type="EMBL" id="CAG9321250.1"/>
    </source>
</evidence>
<proteinExistence type="inferred from homology"/>
<comment type="caution">
    <text evidence="9">The sequence shown here is derived from an EMBL/GenBank/DDBJ whole genome shotgun (WGS) entry which is preliminary data.</text>
</comment>
<dbReference type="Pfam" id="PF01529">
    <property type="entry name" value="DHHC"/>
    <property type="match status" value="1"/>
</dbReference>
<evidence type="ECO:0000256" key="5">
    <source>
        <dbReference type="ARBA" id="ARBA00023136"/>
    </source>
</evidence>
<evidence type="ECO:0000256" key="4">
    <source>
        <dbReference type="ARBA" id="ARBA00022989"/>
    </source>
</evidence>
<dbReference type="InterPro" id="IPR001594">
    <property type="entry name" value="Palmitoyltrfase_DHHC"/>
</dbReference>
<dbReference type="GO" id="GO:0005783">
    <property type="term" value="C:endoplasmic reticulum"/>
    <property type="evidence" value="ECO:0007669"/>
    <property type="project" value="TreeGrafter"/>
</dbReference>
<evidence type="ECO:0000259" key="8">
    <source>
        <dbReference type="Pfam" id="PF01529"/>
    </source>
</evidence>
<dbReference type="EC" id="2.3.1.225" evidence="7"/>
<organism evidence="9 10">
    <name type="scientific">Blepharisma stoltei</name>
    <dbReference type="NCBI Taxonomy" id="1481888"/>
    <lineage>
        <taxon>Eukaryota</taxon>
        <taxon>Sar</taxon>
        <taxon>Alveolata</taxon>
        <taxon>Ciliophora</taxon>
        <taxon>Postciliodesmatophora</taxon>
        <taxon>Heterotrichea</taxon>
        <taxon>Heterotrichida</taxon>
        <taxon>Blepharismidae</taxon>
        <taxon>Blepharisma</taxon>
    </lineage>
</organism>
<keyword evidence="4 7" id="KW-1133">Transmembrane helix</keyword>
<dbReference type="GO" id="GO:0005794">
    <property type="term" value="C:Golgi apparatus"/>
    <property type="evidence" value="ECO:0007669"/>
    <property type="project" value="TreeGrafter"/>
</dbReference>
<feature type="transmembrane region" description="Helical" evidence="7">
    <location>
        <begin position="50"/>
        <end position="68"/>
    </location>
</feature>
<keyword evidence="6 7" id="KW-0012">Acyltransferase</keyword>
<dbReference type="EMBL" id="CAJZBQ010000028">
    <property type="protein sequence ID" value="CAG9321250.1"/>
    <property type="molecule type" value="Genomic_DNA"/>
</dbReference>
<keyword evidence="5 7" id="KW-0472">Membrane</keyword>
<dbReference type="AlphaFoldDB" id="A0AAU9J7J4"/>
<sequence>MIMTNGIKVKRNGFGTPLHPFQIISWVVATFHLFLSSIVIVTMLDITPRIIFGVGFFTSKAFLIILAYKATKSDPTDLWPNQHKEIVSSGTQITQNCEAFCTICNCYVNPKSKHCSRCNRCVDNFDHHCKWLNNCIGKRNYKLFISLIISLEINLSILLAFSIFLIDEYYNNYDEFHKRATEKFDFCDPIIVLIWIIAITSGISFIADTYLICLHIYLKKLGMTTFDYILHKQSQAENKNKRNAFRERGVVTPDENLEVPAAKPRNIGKLSTPYPDTGGVNTPGVLDLHFDETELRYSRNTSLAHLA</sequence>
<evidence type="ECO:0000256" key="2">
    <source>
        <dbReference type="ARBA" id="ARBA00022679"/>
    </source>
</evidence>
<dbReference type="GO" id="GO:0016020">
    <property type="term" value="C:membrane"/>
    <property type="evidence" value="ECO:0007669"/>
    <property type="project" value="UniProtKB-SubCell"/>
</dbReference>
<dbReference type="InterPro" id="IPR039859">
    <property type="entry name" value="PFA4/ZDH16/20/ERF2-like"/>
</dbReference>
<protein>
    <recommendedName>
        <fullName evidence="7">Palmitoyltransferase</fullName>
        <ecNumber evidence="7">2.3.1.225</ecNumber>
    </recommendedName>
</protein>
<feature type="transmembrane region" description="Helical" evidence="7">
    <location>
        <begin position="143"/>
        <end position="166"/>
    </location>
</feature>
<feature type="transmembrane region" description="Helical" evidence="7">
    <location>
        <begin position="21"/>
        <end position="44"/>
    </location>
</feature>
<comment type="subcellular location">
    <subcellularLocation>
        <location evidence="1">Membrane</location>
        <topology evidence="1">Multi-pass membrane protein</topology>
    </subcellularLocation>
</comment>
<feature type="domain" description="Palmitoyltransferase DHHC" evidence="8">
    <location>
        <begin position="98"/>
        <end position="229"/>
    </location>
</feature>
<dbReference type="GO" id="GO:0019706">
    <property type="term" value="F:protein-cysteine S-palmitoyltransferase activity"/>
    <property type="evidence" value="ECO:0007669"/>
    <property type="project" value="UniProtKB-EC"/>
</dbReference>
<keyword evidence="10" id="KW-1185">Reference proteome</keyword>
<accession>A0AAU9J7J4</accession>
<evidence type="ECO:0000256" key="7">
    <source>
        <dbReference type="RuleBase" id="RU079119"/>
    </source>
</evidence>
<reference evidence="9" key="1">
    <citation type="submission" date="2021-09" db="EMBL/GenBank/DDBJ databases">
        <authorList>
            <consortium name="AG Swart"/>
            <person name="Singh M."/>
            <person name="Singh A."/>
            <person name="Seah K."/>
            <person name="Emmerich C."/>
        </authorList>
    </citation>
    <scope>NUCLEOTIDE SEQUENCE</scope>
    <source>
        <strain evidence="9">ATCC30299</strain>
    </source>
</reference>
<comment type="similarity">
    <text evidence="7">Belongs to the DHHC palmitoyltransferase family.</text>
</comment>
<keyword evidence="2 7" id="KW-0808">Transferase</keyword>
<dbReference type="PANTHER" id="PTHR22883:SF203">
    <property type="entry name" value="PALMITOYLTRANSFERASE"/>
    <property type="match status" value="1"/>
</dbReference>
<dbReference type="Proteomes" id="UP001162131">
    <property type="component" value="Unassembled WGS sequence"/>
</dbReference>